<evidence type="ECO:0000256" key="2">
    <source>
        <dbReference type="ARBA" id="ARBA00022691"/>
    </source>
</evidence>
<keyword evidence="4 8" id="KW-0460">Magnesium</keyword>
<feature type="binding site" evidence="8">
    <location>
        <position position="60"/>
    </location>
    <ligand>
        <name>[4Fe-4S] cluster</name>
        <dbReference type="ChEBI" id="CHEBI:49883"/>
        <note>4Fe-4S-S-AdoMet</note>
    </ligand>
</feature>
<comment type="pathway">
    <text evidence="8">Purine metabolism; 7-cyano-7-deazaguanine biosynthesis.</text>
</comment>
<feature type="binding site" evidence="8">
    <location>
        <position position="56"/>
    </location>
    <ligand>
        <name>[4Fe-4S] cluster</name>
        <dbReference type="ChEBI" id="CHEBI:49883"/>
        <note>4Fe-4S-S-AdoMet</note>
    </ligand>
</feature>
<keyword evidence="3 8" id="KW-0479">Metal-binding</keyword>
<evidence type="ECO:0000313" key="10">
    <source>
        <dbReference type="EMBL" id="RAL20216.1"/>
    </source>
</evidence>
<feature type="binding site" evidence="8">
    <location>
        <position position="52"/>
    </location>
    <ligand>
        <name>substrate</name>
    </ligand>
</feature>
<dbReference type="SUPFAM" id="SSF102114">
    <property type="entry name" value="Radical SAM enzymes"/>
    <property type="match status" value="1"/>
</dbReference>
<feature type="binding site" evidence="8">
    <location>
        <position position="97"/>
    </location>
    <ligand>
        <name>S-adenosyl-L-methionine</name>
        <dbReference type="ChEBI" id="CHEBI:59789"/>
    </ligand>
</feature>
<dbReference type="HAMAP" id="MF_00917">
    <property type="entry name" value="QueE"/>
    <property type="match status" value="1"/>
</dbReference>
<keyword evidence="1 8" id="KW-0004">4Fe-4S</keyword>
<evidence type="ECO:0000256" key="3">
    <source>
        <dbReference type="ARBA" id="ARBA00022723"/>
    </source>
</evidence>
<keyword evidence="6 8" id="KW-0411">Iron-sulfur</keyword>
<comment type="cofactor">
    <cofactor evidence="8">
        <name>S-adenosyl-L-methionine</name>
        <dbReference type="ChEBI" id="CHEBI:59789"/>
    </cofactor>
    <text evidence="8">Binds 1 S-adenosyl-L-methionine per subunit.</text>
</comment>
<keyword evidence="2 8" id="KW-0949">S-adenosyl-L-methionine</keyword>
<dbReference type="Pfam" id="PF04055">
    <property type="entry name" value="Radical_SAM"/>
    <property type="match status" value="1"/>
</dbReference>
<dbReference type="GO" id="GO:1904047">
    <property type="term" value="F:S-adenosyl-L-methionine binding"/>
    <property type="evidence" value="ECO:0007669"/>
    <property type="project" value="UniProtKB-UniRule"/>
</dbReference>
<comment type="catalytic activity">
    <reaction evidence="8">
        <text>6-carboxy-5,6,7,8-tetrahydropterin + H(+) = 7-carboxy-7-carbaguanine + NH4(+)</text>
        <dbReference type="Rhea" id="RHEA:27974"/>
        <dbReference type="ChEBI" id="CHEBI:15378"/>
        <dbReference type="ChEBI" id="CHEBI:28938"/>
        <dbReference type="ChEBI" id="CHEBI:61032"/>
        <dbReference type="ChEBI" id="CHEBI:61036"/>
        <dbReference type="EC" id="4.3.99.3"/>
    </reaction>
</comment>
<comment type="caution">
    <text evidence="10">The sequence shown here is derived from an EMBL/GenBank/DDBJ whole genome shotgun (WGS) entry which is preliminary data.</text>
</comment>
<dbReference type="GO" id="GO:0008616">
    <property type="term" value="P:tRNA queuosine(34) biosynthetic process"/>
    <property type="evidence" value="ECO:0007669"/>
    <property type="project" value="UniProtKB-UniRule"/>
</dbReference>
<dbReference type="UniPathway" id="UPA00391"/>
<feature type="binding site" evidence="8">
    <location>
        <begin position="62"/>
        <end position="64"/>
    </location>
    <ligand>
        <name>S-adenosyl-L-methionine</name>
        <dbReference type="ChEBI" id="CHEBI:59789"/>
    </ligand>
</feature>
<dbReference type="OrthoDB" id="9792276at2"/>
<feature type="binding site" evidence="8">
    <location>
        <position position="65"/>
    </location>
    <ligand>
        <name>Mg(2+)</name>
        <dbReference type="ChEBI" id="CHEBI:18420"/>
    </ligand>
</feature>
<sequence length="233" mass="26128">MASTTPAERAADHAIERGRPEREERSWLRLTEIFFSIQGESSFAGLPCTFVRLSRCNLRCTWCDTTYSFKGGERTEIDAIIARLDEIGCKVVEITGGEPLLQRPVHTLMTRLCDLGYTVLIETSGSLDISPIDPRVHVIMDLKAPGSGEVDKNLYANIAHLKASDEVKIVLQDRADFDWAIATLEEHDVLNHAHVIFSPVHGELNSHELANWILESGQQIRLGLQIHKFLDVE</sequence>
<keyword evidence="7 8" id="KW-0456">Lyase</keyword>
<comment type="cofactor">
    <cofactor evidence="8">
        <name>Mg(2+)</name>
        <dbReference type="ChEBI" id="CHEBI:18420"/>
    </cofactor>
</comment>
<feature type="binding site" evidence="8">
    <location>
        <begin position="37"/>
        <end position="39"/>
    </location>
    <ligand>
        <name>substrate</name>
    </ligand>
</feature>
<dbReference type="Gene3D" id="3.20.20.70">
    <property type="entry name" value="Aldolase class I"/>
    <property type="match status" value="1"/>
</dbReference>
<accession>A0A328C0W6</accession>
<comment type="caution">
    <text evidence="8">Lacks conserved residue(s) required for the propagation of feature annotation.</text>
</comment>
<evidence type="ECO:0000256" key="7">
    <source>
        <dbReference type="ARBA" id="ARBA00023239"/>
    </source>
</evidence>
<comment type="similarity">
    <text evidence="8">Belongs to the radical SAM superfamily. 7-carboxy-7-deazaguanine synthase family.</text>
</comment>
<organism evidence="10 11">
    <name type="scientific">Lujinxingia litoralis</name>
    <dbReference type="NCBI Taxonomy" id="2211119"/>
    <lineage>
        <taxon>Bacteria</taxon>
        <taxon>Deltaproteobacteria</taxon>
        <taxon>Bradymonadales</taxon>
        <taxon>Lujinxingiaceae</taxon>
        <taxon>Lujinxingia</taxon>
    </lineage>
</organism>
<dbReference type="InterPro" id="IPR024924">
    <property type="entry name" value="7-CO-7-deazaguanine_synth-like"/>
</dbReference>
<dbReference type="PROSITE" id="PS51918">
    <property type="entry name" value="RADICAL_SAM"/>
    <property type="match status" value="1"/>
</dbReference>
<gene>
    <name evidence="8" type="primary">queE</name>
    <name evidence="10" type="ORF">DL240_17695</name>
</gene>
<comment type="cofactor">
    <cofactor evidence="8">
        <name>[4Fe-4S] cluster</name>
        <dbReference type="ChEBI" id="CHEBI:49883"/>
    </cofactor>
    <text evidence="8">Binds 1 [4Fe-4S] cluster. The cluster is coordinated with 3 cysteines and an exchangeable S-adenosyl-L-methionine.</text>
</comment>
<comment type="subunit">
    <text evidence="8">Homodimer.</text>
</comment>
<dbReference type="PANTHER" id="PTHR42836:SF1">
    <property type="entry name" value="7-CARBOXY-7-DEAZAGUANINE SYNTHASE"/>
    <property type="match status" value="1"/>
</dbReference>
<dbReference type="CDD" id="cd01335">
    <property type="entry name" value="Radical_SAM"/>
    <property type="match status" value="1"/>
</dbReference>
<keyword evidence="8" id="KW-0671">Queuosine biosynthesis</keyword>
<protein>
    <recommendedName>
        <fullName evidence="8">7-carboxy-7-deazaguanine synthase</fullName>
        <shortName evidence="8">CDG synthase</shortName>
        <ecNumber evidence="8">4.3.99.3</ecNumber>
    </recommendedName>
    <alternativeName>
        <fullName evidence="8">Queuosine biosynthesis protein QueE</fullName>
    </alternativeName>
</protein>
<evidence type="ECO:0000259" key="9">
    <source>
        <dbReference type="PROSITE" id="PS51918"/>
    </source>
</evidence>
<dbReference type="EC" id="4.3.99.3" evidence="8"/>
<dbReference type="SFLD" id="SFLDS00029">
    <property type="entry name" value="Radical_SAM"/>
    <property type="match status" value="1"/>
</dbReference>
<feature type="domain" description="Radical SAM core" evidence="9">
    <location>
        <begin position="43"/>
        <end position="233"/>
    </location>
</feature>
<evidence type="ECO:0000256" key="1">
    <source>
        <dbReference type="ARBA" id="ARBA00022485"/>
    </source>
</evidence>
<dbReference type="InterPro" id="IPR058240">
    <property type="entry name" value="rSAM_sf"/>
</dbReference>
<dbReference type="EMBL" id="QHKO01000012">
    <property type="protein sequence ID" value="RAL20216.1"/>
    <property type="molecule type" value="Genomic_DNA"/>
</dbReference>
<feature type="binding site" evidence="8">
    <location>
        <position position="63"/>
    </location>
    <ligand>
        <name>[4Fe-4S] cluster</name>
        <dbReference type="ChEBI" id="CHEBI:49883"/>
        <note>4Fe-4S-S-AdoMet</note>
    </ligand>
</feature>
<name>A0A328C0W6_9DELT</name>
<keyword evidence="5 8" id="KW-0408">Iron</keyword>
<comment type="function">
    <text evidence="8">Catalyzes the complex heterocyclic radical-mediated conversion of 6-carboxy-5,6,7,8-tetrahydropterin (CPH4) to 7-carboxy-7-deazaguanine (CDG), a step common to the biosynthetic pathways of all 7-deazapurine-containing compounds.</text>
</comment>
<dbReference type="InterPro" id="IPR007197">
    <property type="entry name" value="rSAM"/>
</dbReference>
<dbReference type="GO" id="GO:0000287">
    <property type="term" value="F:magnesium ion binding"/>
    <property type="evidence" value="ECO:0007669"/>
    <property type="project" value="UniProtKB-UniRule"/>
</dbReference>
<evidence type="ECO:0000256" key="6">
    <source>
        <dbReference type="ARBA" id="ARBA00023014"/>
    </source>
</evidence>
<dbReference type="InterPro" id="IPR013785">
    <property type="entry name" value="Aldolase_TIM"/>
</dbReference>
<dbReference type="RefSeq" id="WP_111731234.1">
    <property type="nucleotide sequence ID" value="NZ_QHKO01000012.1"/>
</dbReference>
<evidence type="ECO:0000313" key="11">
    <source>
        <dbReference type="Proteomes" id="UP000249169"/>
    </source>
</evidence>
<dbReference type="GO" id="GO:0016840">
    <property type="term" value="F:carbon-nitrogen lyase activity"/>
    <property type="evidence" value="ECO:0007669"/>
    <property type="project" value="UniProtKB-UniRule"/>
</dbReference>
<evidence type="ECO:0000256" key="4">
    <source>
        <dbReference type="ARBA" id="ARBA00022842"/>
    </source>
</evidence>
<proteinExistence type="inferred from homology"/>
<dbReference type="PANTHER" id="PTHR42836">
    <property type="entry name" value="7-CARBOXY-7-DEAZAGUANINE SYNTHASE"/>
    <property type="match status" value="1"/>
</dbReference>
<evidence type="ECO:0000256" key="8">
    <source>
        <dbReference type="HAMAP-Rule" id="MF_00917"/>
    </source>
</evidence>
<keyword evidence="11" id="KW-1185">Reference proteome</keyword>
<evidence type="ECO:0000256" key="5">
    <source>
        <dbReference type="ARBA" id="ARBA00023004"/>
    </source>
</evidence>
<dbReference type="Proteomes" id="UP000249169">
    <property type="component" value="Unassembled WGS sequence"/>
</dbReference>
<dbReference type="GO" id="GO:0051539">
    <property type="term" value="F:4 iron, 4 sulfur cluster binding"/>
    <property type="evidence" value="ECO:0007669"/>
    <property type="project" value="UniProtKB-UniRule"/>
</dbReference>
<reference evidence="10 11" key="1">
    <citation type="submission" date="2018-05" db="EMBL/GenBank/DDBJ databases">
        <title>Lujinxingia marina gen. nov. sp. nov., a new facultative anaerobic member of the class Deltaproteobacteria, and proposal of Lujinxingaceae fam. nov.</title>
        <authorList>
            <person name="Li C.-M."/>
        </authorList>
    </citation>
    <scope>NUCLEOTIDE SEQUENCE [LARGE SCALE GENOMIC DNA]</scope>
    <source>
        <strain evidence="10 11">B210</strain>
    </source>
</reference>
<feature type="binding site" evidence="8">
    <location>
        <position position="95"/>
    </location>
    <ligand>
        <name>substrate</name>
    </ligand>
</feature>
<dbReference type="AlphaFoldDB" id="A0A328C0W6"/>
<dbReference type="PIRSF" id="PIRSF000370">
    <property type="entry name" value="QueE"/>
    <property type="match status" value="1"/>
</dbReference>